<proteinExistence type="predicted"/>
<evidence type="ECO:0000313" key="3">
    <source>
        <dbReference type="Proteomes" id="UP000024635"/>
    </source>
</evidence>
<comment type="caution">
    <text evidence="2">The sequence shown here is derived from an EMBL/GenBank/DDBJ whole genome shotgun (WGS) entry which is preliminary data.</text>
</comment>
<dbReference type="Proteomes" id="UP000024635">
    <property type="component" value="Unassembled WGS sequence"/>
</dbReference>
<evidence type="ECO:0000313" key="2">
    <source>
        <dbReference type="EMBL" id="EYC11767.1"/>
    </source>
</evidence>
<evidence type="ECO:0000256" key="1">
    <source>
        <dbReference type="SAM" id="MobiDB-lite"/>
    </source>
</evidence>
<organism evidence="2 3">
    <name type="scientific">Ancylostoma ceylanicum</name>
    <dbReference type="NCBI Taxonomy" id="53326"/>
    <lineage>
        <taxon>Eukaryota</taxon>
        <taxon>Metazoa</taxon>
        <taxon>Ecdysozoa</taxon>
        <taxon>Nematoda</taxon>
        <taxon>Chromadorea</taxon>
        <taxon>Rhabditida</taxon>
        <taxon>Rhabditina</taxon>
        <taxon>Rhabditomorpha</taxon>
        <taxon>Strongyloidea</taxon>
        <taxon>Ancylostomatidae</taxon>
        <taxon>Ancylostomatinae</taxon>
        <taxon>Ancylostoma</taxon>
    </lineage>
</organism>
<sequence>MRHMLAAASVDTPAATFSSSSTLTHSPTTHTCTTIDASLTHTLIRTGIAAAAAAATATRRPPAQLGSIRHPRICPTDDSAASESRLVRARPAPGLGALTCYRFAPATSDSPAIIDRTSAHRTGPIDQWWGRS</sequence>
<gene>
    <name evidence="2" type="primary">Acey_s0049.g1756</name>
    <name evidence="2" type="ORF">Y032_0049g1756</name>
</gene>
<name>A0A016UA81_9BILA</name>
<dbReference type="AlphaFoldDB" id="A0A016UA81"/>
<protein>
    <submittedName>
        <fullName evidence="2">Uncharacterized protein</fullName>
    </submittedName>
</protein>
<keyword evidence="3" id="KW-1185">Reference proteome</keyword>
<feature type="region of interest" description="Disordered" evidence="1">
    <location>
        <begin position="60"/>
        <end position="87"/>
    </location>
</feature>
<accession>A0A016UA81</accession>
<dbReference type="EMBL" id="JARK01001385">
    <property type="protein sequence ID" value="EYC11767.1"/>
    <property type="molecule type" value="Genomic_DNA"/>
</dbReference>
<reference evidence="3" key="1">
    <citation type="journal article" date="2015" name="Nat. Genet.">
        <title>The genome and transcriptome of the zoonotic hookworm Ancylostoma ceylanicum identify infection-specific gene families.</title>
        <authorList>
            <person name="Schwarz E.M."/>
            <person name="Hu Y."/>
            <person name="Antoshechkin I."/>
            <person name="Miller M.M."/>
            <person name="Sternberg P.W."/>
            <person name="Aroian R.V."/>
        </authorList>
    </citation>
    <scope>NUCLEOTIDE SEQUENCE</scope>
    <source>
        <strain evidence="3">HY135</strain>
    </source>
</reference>